<dbReference type="Gene3D" id="1.10.287.130">
    <property type="match status" value="1"/>
</dbReference>
<dbReference type="Gene3D" id="3.40.50.2300">
    <property type="match status" value="1"/>
</dbReference>
<dbReference type="Gene3D" id="1.20.120.160">
    <property type="entry name" value="HPT domain"/>
    <property type="match status" value="1"/>
</dbReference>
<evidence type="ECO:0000256" key="4">
    <source>
        <dbReference type="ARBA" id="ARBA00022692"/>
    </source>
</evidence>
<dbReference type="InterPro" id="IPR036641">
    <property type="entry name" value="HPT_dom_sf"/>
</dbReference>
<dbReference type="Gene3D" id="3.30.450.20">
    <property type="entry name" value="PAS domain"/>
    <property type="match status" value="1"/>
</dbReference>
<evidence type="ECO:0000256" key="9">
    <source>
        <dbReference type="ARBA" id="ARBA00023136"/>
    </source>
</evidence>
<dbReference type="InterPro" id="IPR001789">
    <property type="entry name" value="Sig_transdc_resp-reg_receiver"/>
</dbReference>
<reference evidence="16 17" key="2">
    <citation type="journal article" date="2012" name="Int. J. Syst. Evol. Microbiol.">
        <title>Magnetococcus marinus gen. nov., sp. nov., a marine, magnetotactic bacterium that represents a novel lineage (Magnetococcaceae fam. nov.; Magnetococcales ord. nov.) at the base of the Alphaproteobacteria.</title>
        <authorList>
            <person name="Bazylinski D.A."/>
            <person name="Williams T.J."/>
            <person name="Lefevre C.T."/>
            <person name="Berg R.J."/>
            <person name="Zhang C.L."/>
            <person name="Bowser S.S."/>
            <person name="Dean A.J."/>
            <person name="Beveridge T.J."/>
        </authorList>
    </citation>
    <scope>NUCLEOTIDE SEQUENCE [LARGE SCALE GENOMIC DNA]</scope>
    <source>
        <strain evidence="17">ATCC BAA-1437 / JCM 17883 / MC-1</strain>
    </source>
</reference>
<keyword evidence="6" id="KW-0067">ATP-binding</keyword>
<dbReference type="PROSITE" id="PS50112">
    <property type="entry name" value="PAS"/>
    <property type="match status" value="1"/>
</dbReference>
<keyword evidence="17" id="KW-1185">Reference proteome</keyword>
<dbReference type="PROSITE" id="PS50110">
    <property type="entry name" value="RESPONSE_REGULATORY"/>
    <property type="match status" value="1"/>
</dbReference>
<evidence type="ECO:0000313" key="16">
    <source>
        <dbReference type="EMBL" id="ABK43617.1"/>
    </source>
</evidence>
<keyword evidence="3 10" id="KW-0597">Phosphoprotein</keyword>
<keyword evidence="7 12" id="KW-1133">Transmembrane helix</keyword>
<dbReference type="GO" id="GO:0005524">
    <property type="term" value="F:ATP binding"/>
    <property type="evidence" value="ECO:0007669"/>
    <property type="project" value="UniProtKB-KW"/>
</dbReference>
<keyword evidence="2" id="KW-1003">Cell membrane</keyword>
<evidence type="ECO:0000259" key="13">
    <source>
        <dbReference type="PROSITE" id="PS50110"/>
    </source>
</evidence>
<dbReference type="SUPFAM" id="SSF47384">
    <property type="entry name" value="Homodimeric domain of signal transducing histidine kinase"/>
    <property type="match status" value="1"/>
</dbReference>
<dbReference type="InterPro" id="IPR000014">
    <property type="entry name" value="PAS"/>
</dbReference>
<comment type="subcellular location">
    <subcellularLocation>
        <location evidence="1">Cell membrane</location>
        <topology evidence="1">Multi-pass membrane protein</topology>
    </subcellularLocation>
</comment>
<evidence type="ECO:0000256" key="5">
    <source>
        <dbReference type="ARBA" id="ARBA00022741"/>
    </source>
</evidence>
<feature type="domain" description="PAS" evidence="14">
    <location>
        <begin position="302"/>
        <end position="339"/>
    </location>
</feature>
<feature type="domain" description="Response regulatory" evidence="13">
    <location>
        <begin position="722"/>
        <end position="841"/>
    </location>
</feature>
<dbReference type="eggNOG" id="COG4251">
    <property type="taxonomic scope" value="Bacteria"/>
</dbReference>
<dbReference type="KEGG" id="mgm:Mmc1_1099"/>
<reference evidence="17" key="1">
    <citation type="journal article" date="2009" name="Appl. Environ. Microbiol.">
        <title>Complete genome sequence of the chemolithoautotrophic marine magnetotactic coccus strain MC-1.</title>
        <authorList>
            <person name="Schubbe S."/>
            <person name="Williams T.J."/>
            <person name="Xie G."/>
            <person name="Kiss H.E."/>
            <person name="Brettin T.S."/>
            <person name="Martinez D."/>
            <person name="Ross C.A."/>
            <person name="Schuler D."/>
            <person name="Cox B.L."/>
            <person name="Nealson K.H."/>
            <person name="Bazylinski D.A."/>
        </authorList>
    </citation>
    <scope>NUCLEOTIDE SEQUENCE [LARGE SCALE GENOMIC DNA]</scope>
    <source>
        <strain evidence="17">ATCC BAA-1437 / JCM 17883 / MC-1</strain>
    </source>
</reference>
<evidence type="ECO:0000313" key="17">
    <source>
        <dbReference type="Proteomes" id="UP000002586"/>
    </source>
</evidence>
<dbReference type="GO" id="GO:0005886">
    <property type="term" value="C:plasma membrane"/>
    <property type="evidence" value="ECO:0007669"/>
    <property type="project" value="UniProtKB-SubCell"/>
</dbReference>
<evidence type="ECO:0000259" key="15">
    <source>
        <dbReference type="PROSITE" id="PS50894"/>
    </source>
</evidence>
<dbReference type="CDD" id="cd00156">
    <property type="entry name" value="REC"/>
    <property type="match status" value="1"/>
</dbReference>
<evidence type="ECO:0000256" key="10">
    <source>
        <dbReference type="PROSITE-ProRule" id="PRU00110"/>
    </source>
</evidence>
<dbReference type="eggNOG" id="COG2198">
    <property type="taxonomic scope" value="Bacteria"/>
</dbReference>
<evidence type="ECO:0000259" key="14">
    <source>
        <dbReference type="PROSITE" id="PS50112"/>
    </source>
</evidence>
<name>A0L6M4_MAGMM</name>
<organism evidence="16 17">
    <name type="scientific">Magnetococcus marinus (strain ATCC BAA-1437 / JCM 17883 / MC-1)</name>
    <dbReference type="NCBI Taxonomy" id="156889"/>
    <lineage>
        <taxon>Bacteria</taxon>
        <taxon>Pseudomonadati</taxon>
        <taxon>Pseudomonadota</taxon>
        <taxon>Magnetococcia</taxon>
        <taxon>Magnetococcales</taxon>
        <taxon>Magnetococcaceae</taxon>
        <taxon>Magnetococcus</taxon>
    </lineage>
</organism>
<proteinExistence type="predicted"/>
<evidence type="ECO:0000256" key="12">
    <source>
        <dbReference type="SAM" id="Phobius"/>
    </source>
</evidence>
<dbReference type="STRING" id="156889.Mmc1_1099"/>
<dbReference type="InterPro" id="IPR035965">
    <property type="entry name" value="PAS-like_dom_sf"/>
</dbReference>
<dbReference type="Pfam" id="PF01627">
    <property type="entry name" value="Hpt"/>
    <property type="match status" value="1"/>
</dbReference>
<feature type="transmembrane region" description="Helical" evidence="12">
    <location>
        <begin position="6"/>
        <end position="29"/>
    </location>
</feature>
<dbReference type="NCBIfam" id="TIGR00229">
    <property type="entry name" value="sensory_box"/>
    <property type="match status" value="1"/>
</dbReference>
<dbReference type="Pfam" id="PF13188">
    <property type="entry name" value="PAS_8"/>
    <property type="match status" value="1"/>
</dbReference>
<dbReference type="SMART" id="SM00091">
    <property type="entry name" value="PAS"/>
    <property type="match status" value="2"/>
</dbReference>
<dbReference type="GO" id="GO:0000155">
    <property type="term" value="F:phosphorelay sensor kinase activity"/>
    <property type="evidence" value="ECO:0007669"/>
    <property type="project" value="InterPro"/>
</dbReference>
<dbReference type="InterPro" id="IPR008207">
    <property type="entry name" value="Sig_transdc_His_kin_Hpt_dom"/>
</dbReference>
<feature type="modified residue" description="Phosphohistidine" evidence="10">
    <location>
        <position position="915"/>
    </location>
</feature>
<evidence type="ECO:0000256" key="1">
    <source>
        <dbReference type="ARBA" id="ARBA00004651"/>
    </source>
</evidence>
<evidence type="ECO:0000256" key="11">
    <source>
        <dbReference type="PROSITE-ProRule" id="PRU00169"/>
    </source>
</evidence>
<comment type="caution">
    <text evidence="11">Lacks conserved residue(s) required for the propagation of feature annotation.</text>
</comment>
<evidence type="ECO:0000256" key="2">
    <source>
        <dbReference type="ARBA" id="ARBA00022475"/>
    </source>
</evidence>
<evidence type="ECO:0000256" key="8">
    <source>
        <dbReference type="ARBA" id="ARBA00023012"/>
    </source>
</evidence>
<dbReference type="SMART" id="SM00448">
    <property type="entry name" value="REC"/>
    <property type="match status" value="1"/>
</dbReference>
<dbReference type="PROSITE" id="PS50894">
    <property type="entry name" value="HPT"/>
    <property type="match status" value="1"/>
</dbReference>
<sequence precursor="true">MFSWKWVVATILALTVLVSLLVASHYYYLEQSNRDALSQRAGSTVQLLSIAAHRAVLSEDLNTLKDLARQAFKQPDVSYFTIQDADGHFLLFQGRDGITQENYKKRADMAHAVAIIKESGYIFAMVELGLSRAQMQQVVNRAMLWSWSVGGGLWLLGCCAILVVGWRLGRGELRYHGLFANHTAIKLLVDPQNDYRIIDANGAAEQFYGYSRQQLCGLKISQINVLSELEIVHEMANASREGRDYFFFRHRLANGEEREVEVHSGPVLLDGRTILYQIVHDVTQRRRTEQELERSRTELELANRRLHTVLDGLEATVFVADSRTLQVLYVNHAMWGLVGDVVGQSVTRLFSRGGEAAPVEFWQPQQLWPKLGEHATREYQHPLDGKWYLAHIHGVEWCDGRLVRLEIATDISRLKESQRAIHQAMELAEASDQAKGVLLETVSHAFVQPLQQIVQLLSVIREDPLLNQQGHRVVAMERVVAQLNARIQDLHALSQLQGQSAAGLERVPFRFGPLLERLRGYDSMVALAERGAQVVLDLDDAAADQRFMGDPGRYLQLLSALLRIYTLGDPSGRIVLRLLIAQMEGLETTVHLEVLPEQQGVTKKSMLYRPLLLNPHVVEGGELALLLVVRLAEWLGVSVDIAHEGEGLPAFRLRFRLTVVEHASYPESVDGPHLVNVATTFVASALPEYPAMGELPAGVGHAEVISHLGVGHGGGLYQRPLKLLLIEDDLPNQLSMRKQLEDRGHHVFLAQTGPEGLALAQVETWDFVLVAHPVAGMSGLEVVQQLRQAEGEQDAESVPVVVMLVEVTRQMVEASHQAGGDEVLAKPVNTERLTALIRRFTGTKEQAPEISDPMQELEMTQQLNYAHLDNLLAEMSLEAFQKLSSRFEQNALGYLQKAAEGLQARDETAVHVALHTLAGSAASFGLAELAERMRHASHQTVEADGVRLESEILQARAELSIGMQELSAYVAAKLGDHAEPQ</sequence>
<dbReference type="HOGENOM" id="CLU_303440_0_0_5"/>
<dbReference type="Pfam" id="PF00072">
    <property type="entry name" value="Response_reg"/>
    <property type="match status" value="1"/>
</dbReference>
<dbReference type="CDD" id="cd00130">
    <property type="entry name" value="PAS"/>
    <property type="match status" value="1"/>
</dbReference>
<dbReference type="EMBL" id="CP000471">
    <property type="protein sequence ID" value="ABK43617.1"/>
    <property type="molecule type" value="Genomic_DNA"/>
</dbReference>
<protein>
    <submittedName>
        <fullName evidence="16">Putative PAS/PAC sensor protein</fullName>
    </submittedName>
</protein>
<dbReference type="SUPFAM" id="SSF55785">
    <property type="entry name" value="PYP-like sensor domain (PAS domain)"/>
    <property type="match status" value="2"/>
</dbReference>
<dbReference type="eggNOG" id="COG0784">
    <property type="taxonomic scope" value="Bacteria"/>
</dbReference>
<accession>A0L6M4</accession>
<dbReference type="Proteomes" id="UP000002586">
    <property type="component" value="Chromosome"/>
</dbReference>
<gene>
    <name evidence="16" type="ordered locus">Mmc1_1099</name>
</gene>
<feature type="domain" description="HPt" evidence="15">
    <location>
        <begin position="876"/>
        <end position="969"/>
    </location>
</feature>
<dbReference type="PANTHER" id="PTHR45339:SF1">
    <property type="entry name" value="HYBRID SIGNAL TRANSDUCTION HISTIDINE KINASE J"/>
    <property type="match status" value="1"/>
</dbReference>
<dbReference type="SUPFAM" id="SSF47226">
    <property type="entry name" value="Histidine-containing phosphotransfer domain, HPT domain"/>
    <property type="match status" value="1"/>
</dbReference>
<dbReference type="Pfam" id="PF13426">
    <property type="entry name" value="PAS_9"/>
    <property type="match status" value="1"/>
</dbReference>
<evidence type="ECO:0000256" key="6">
    <source>
        <dbReference type="ARBA" id="ARBA00022840"/>
    </source>
</evidence>
<dbReference type="PANTHER" id="PTHR45339">
    <property type="entry name" value="HYBRID SIGNAL TRANSDUCTION HISTIDINE KINASE J"/>
    <property type="match status" value="1"/>
</dbReference>
<feature type="transmembrane region" description="Helical" evidence="12">
    <location>
        <begin position="142"/>
        <end position="166"/>
    </location>
</feature>
<dbReference type="AlphaFoldDB" id="A0L6M4"/>
<dbReference type="InterPro" id="IPR036097">
    <property type="entry name" value="HisK_dim/P_sf"/>
</dbReference>
<dbReference type="InterPro" id="IPR011006">
    <property type="entry name" value="CheY-like_superfamily"/>
</dbReference>
<evidence type="ECO:0000256" key="3">
    <source>
        <dbReference type="ARBA" id="ARBA00022553"/>
    </source>
</evidence>
<keyword evidence="8" id="KW-0902">Two-component regulatory system</keyword>
<evidence type="ECO:0000256" key="7">
    <source>
        <dbReference type="ARBA" id="ARBA00022989"/>
    </source>
</evidence>
<keyword evidence="4 12" id="KW-0812">Transmembrane</keyword>
<keyword evidence="9 12" id="KW-0472">Membrane</keyword>
<keyword evidence="5" id="KW-0547">Nucleotide-binding</keyword>
<dbReference type="SUPFAM" id="SSF52172">
    <property type="entry name" value="CheY-like"/>
    <property type="match status" value="1"/>
</dbReference>